<dbReference type="PIRSF" id="PIRSF026631">
    <property type="entry name" value="UCP026631"/>
    <property type="match status" value="1"/>
</dbReference>
<keyword evidence="2" id="KW-1133">Transmembrane helix</keyword>
<feature type="transmembrane region" description="Helical" evidence="2">
    <location>
        <begin position="68"/>
        <end position="89"/>
    </location>
</feature>
<accession>A0AAU7DWU6</accession>
<dbReference type="AlphaFoldDB" id="A0AAU7DWU6"/>
<evidence type="ECO:0000256" key="2">
    <source>
        <dbReference type="SAM" id="Phobius"/>
    </source>
</evidence>
<evidence type="ECO:0000259" key="3">
    <source>
        <dbReference type="Pfam" id="PF03703"/>
    </source>
</evidence>
<feature type="transmembrane region" description="Helical" evidence="2">
    <location>
        <begin position="267"/>
        <end position="291"/>
    </location>
</feature>
<dbReference type="EMBL" id="CP146203">
    <property type="protein sequence ID" value="XBH21762.1"/>
    <property type="molecule type" value="Genomic_DNA"/>
</dbReference>
<organism evidence="4">
    <name type="scientific">Jonesiaceae bacterium BS-20</name>
    <dbReference type="NCBI Taxonomy" id="3120821"/>
    <lineage>
        <taxon>Bacteria</taxon>
        <taxon>Bacillati</taxon>
        <taxon>Actinomycetota</taxon>
        <taxon>Actinomycetes</taxon>
        <taxon>Micrococcales</taxon>
        <taxon>Jonesiaceae</taxon>
    </lineage>
</organism>
<keyword evidence="2" id="KW-0812">Transmembrane</keyword>
<gene>
    <name evidence="4" type="ORF">V5R04_00610</name>
</gene>
<evidence type="ECO:0000313" key="4">
    <source>
        <dbReference type="EMBL" id="XBH21762.1"/>
    </source>
</evidence>
<evidence type="ECO:0000256" key="1">
    <source>
        <dbReference type="SAM" id="MobiDB-lite"/>
    </source>
</evidence>
<feature type="domain" description="YdbS-like PH" evidence="3">
    <location>
        <begin position="329"/>
        <end position="389"/>
    </location>
</feature>
<dbReference type="PANTHER" id="PTHR34473">
    <property type="entry name" value="UPF0699 TRANSMEMBRANE PROTEIN YDBS"/>
    <property type="match status" value="1"/>
</dbReference>
<name>A0AAU7DWU6_9MICO</name>
<feature type="domain" description="YdbS-like PH" evidence="3">
    <location>
        <begin position="91"/>
        <end position="168"/>
    </location>
</feature>
<feature type="transmembrane region" description="Helical" evidence="2">
    <location>
        <begin position="37"/>
        <end position="56"/>
    </location>
</feature>
<keyword evidence="2" id="KW-0472">Membrane</keyword>
<dbReference type="Pfam" id="PF03703">
    <property type="entry name" value="bPH_2"/>
    <property type="match status" value="3"/>
</dbReference>
<dbReference type="InterPro" id="IPR014529">
    <property type="entry name" value="UCP026631"/>
</dbReference>
<dbReference type="InterPro" id="IPR005182">
    <property type="entry name" value="YdbS-like_PH"/>
</dbReference>
<protein>
    <submittedName>
        <fullName evidence="4">PH domain-containing protein</fullName>
    </submittedName>
</protein>
<sequence>MSFPPTSPEHLPDNHLETSDGQHDQLDWRRVHRATPFIRGWIVLVAVGYAVLQNGGSDMYENGVDATLLLILGGGVVAFCGLWILYGWLAWRKMTYAYDYESVYLKQGIIFRQERKVRLDRIQAVDVTKPLIARLVGLAELQITSAASSAFKIGFLSDAAANQLRNEILARAAGVITAKTAGPQTGQTQPGRAQTGLVQDGQGVAPQTIPGLASGLPIPTGAPVGTDQFQPGAVPSQDGHPAQVPVPALLAQEAPERIIYQVPPARTIASALLSFIPLIAVLMVITMLVLFLTGNGGVAIAMLPVLFGFGPFAWNRFVAEFGFTAATSADGIRVRQGLLETKAQTIPPGRVQAIRLTQGLLWRKLGWWRADVNIAGQGLGENNGFNGSILLPVGTAKEAIDALWLVLPDLGVENPLEVLEAAMTGKGTDQGFTISPKSARWLDPLSYRRNGYRVLGRALLIRKGVLVRVIEVVPHERTQSLALAQGPIQRKLGLTSFRLHSTSGLISPAVPHLSNADAAHLLAHQNERASIARHGQGPEKWMEQISGR</sequence>
<dbReference type="PANTHER" id="PTHR34473:SF2">
    <property type="entry name" value="UPF0699 TRANSMEMBRANE PROTEIN YDBT"/>
    <property type="match status" value="1"/>
</dbReference>
<reference evidence="4" key="1">
    <citation type="submission" date="2024-02" db="EMBL/GenBank/DDBJ databases">
        <title>Tomenella chthoni gen. nov. sp. nov., a member of the family Jonesiaceae isolated from bat guano.</title>
        <authorList>
            <person name="Miller S.L."/>
            <person name="King J."/>
            <person name="Sankaranarayanan K."/>
            <person name="Lawson P.A."/>
        </authorList>
    </citation>
    <scope>NUCLEOTIDE SEQUENCE</scope>
    <source>
        <strain evidence="4">BS-20</strain>
    </source>
</reference>
<proteinExistence type="predicted"/>
<feature type="transmembrane region" description="Helical" evidence="2">
    <location>
        <begin position="297"/>
        <end position="314"/>
    </location>
</feature>
<feature type="domain" description="YdbS-like PH" evidence="3">
    <location>
        <begin position="447"/>
        <end position="523"/>
    </location>
</feature>
<feature type="region of interest" description="Disordered" evidence="1">
    <location>
        <begin position="1"/>
        <end position="22"/>
    </location>
</feature>
<feature type="compositionally biased region" description="Basic and acidic residues" evidence="1">
    <location>
        <begin position="10"/>
        <end position="22"/>
    </location>
</feature>